<feature type="repeat" description="PPR" evidence="2">
    <location>
        <begin position="578"/>
        <end position="612"/>
    </location>
</feature>
<dbReference type="FunFam" id="1.25.40.10:FF:000158">
    <property type="entry name" value="pentatricopeptide repeat-containing protein At2g33680"/>
    <property type="match status" value="1"/>
</dbReference>
<evidence type="ECO:0008006" key="6">
    <source>
        <dbReference type="Google" id="ProtNLM"/>
    </source>
</evidence>
<dbReference type="NCBIfam" id="TIGR00756">
    <property type="entry name" value="PPR"/>
    <property type="match status" value="5"/>
</dbReference>
<feature type="repeat" description="PPR" evidence="2">
    <location>
        <begin position="41"/>
        <end position="75"/>
    </location>
</feature>
<gene>
    <name evidence="4" type="ORF">KP509_11G080200</name>
</gene>
<keyword evidence="3" id="KW-1133">Transmembrane helix</keyword>
<dbReference type="GO" id="GO:0003723">
    <property type="term" value="F:RNA binding"/>
    <property type="evidence" value="ECO:0007669"/>
    <property type="project" value="InterPro"/>
</dbReference>
<dbReference type="EMBL" id="CM035416">
    <property type="protein sequence ID" value="KAH7425977.1"/>
    <property type="molecule type" value="Genomic_DNA"/>
</dbReference>
<organism evidence="4 5">
    <name type="scientific">Ceratopteris richardii</name>
    <name type="common">Triangle waterfern</name>
    <dbReference type="NCBI Taxonomy" id="49495"/>
    <lineage>
        <taxon>Eukaryota</taxon>
        <taxon>Viridiplantae</taxon>
        <taxon>Streptophyta</taxon>
        <taxon>Embryophyta</taxon>
        <taxon>Tracheophyta</taxon>
        <taxon>Polypodiopsida</taxon>
        <taxon>Polypodiidae</taxon>
        <taxon>Polypodiales</taxon>
        <taxon>Pteridineae</taxon>
        <taxon>Pteridaceae</taxon>
        <taxon>Parkerioideae</taxon>
        <taxon>Ceratopteris</taxon>
    </lineage>
</organism>
<dbReference type="PANTHER" id="PTHR47926">
    <property type="entry name" value="PENTATRICOPEPTIDE REPEAT-CONTAINING PROTEIN"/>
    <property type="match status" value="1"/>
</dbReference>
<dbReference type="OrthoDB" id="1917559at2759"/>
<feature type="repeat" description="PPR" evidence="2">
    <location>
        <begin position="613"/>
        <end position="647"/>
    </location>
</feature>
<dbReference type="GO" id="GO:0009451">
    <property type="term" value="P:RNA modification"/>
    <property type="evidence" value="ECO:0007669"/>
    <property type="project" value="InterPro"/>
</dbReference>
<evidence type="ECO:0000313" key="5">
    <source>
        <dbReference type="Proteomes" id="UP000825935"/>
    </source>
</evidence>
<feature type="repeat" description="PPR" evidence="2">
    <location>
        <begin position="275"/>
        <end position="309"/>
    </location>
</feature>
<sequence length="734" mass="81561">MSRRTVDKYAALLRHCNFSKDLSSGYLLHDCIIKENIFPSSILLFNLLIQFYGSCGALRDARSVFDHMPRCNIFSWNLIMAAYLANGHPSDSFSLFQSLYSESPCTPDCTTFATVLSACAFQSWFSEGLWLHRLIILFAFECHVVVATALVTMYGKCSKIDHANWTFANMQERNSCSWNAMLAAIAKHGDVRAFHHVFSQMIQEGMLGDRITCISAISMYASHGWLLEGKRLHASLTGRPYEADAALQNALISFYGKYDNKEDAVGLFHASQERNLITWNAIIAALVQAHKFTEAMDTFMRMQLEGMAPDEVTFSTIFSSFSGAIVAPKIKSLHACVAESVFASDIIVQTALISMYGNHGRIEEARMVFDTTETRDVAGWNAMISAYSQHGNTEASISLFFDMLMHVQAPDKITLIAVLSVCADQVAIAFGTLIHHYIVSCSAKLELEIGNSLLNMYGRGGSLEDALEVFCAMSDHNLVSWSSLIILYAQHDLMEEALKLFEQMLAAGVTPDKVIFLCAIPLCASEAALELGRKMHHSAVCCGFHKDDVCATAFLTMYSKCGSFEESKRMFHLLEIRNLVSWNSLIAAHAHHGHGAKAILCLSYMSYHGLAPDECTFYSILSACSHAGLLEEGLWYFANMVQQSLVVPRVEHFNCIIDLFGRAGQLEAVDLVLNRMGLQPSDTSWVTMLSACRVHLDVIQGENAVAELLDASWMDLTPTLLLSNIYHAKRCDDY</sequence>
<keyword evidence="1" id="KW-0677">Repeat</keyword>
<dbReference type="PROSITE" id="PS51375">
    <property type="entry name" value="PPR"/>
    <property type="match status" value="7"/>
</dbReference>
<keyword evidence="5" id="KW-1185">Reference proteome</keyword>
<keyword evidence="3" id="KW-0472">Membrane</keyword>
<dbReference type="PANTHER" id="PTHR47926:SF533">
    <property type="entry name" value="DYW DOMAIN-CONTAINING PROTEIN"/>
    <property type="match status" value="1"/>
</dbReference>
<comment type="caution">
    <text evidence="4">The sequence shown here is derived from an EMBL/GenBank/DDBJ whole genome shotgun (WGS) entry which is preliminary data.</text>
</comment>
<proteinExistence type="predicted"/>
<feature type="repeat" description="PPR" evidence="2">
    <location>
        <begin position="174"/>
        <end position="208"/>
    </location>
</feature>
<dbReference type="Pfam" id="PF13041">
    <property type="entry name" value="PPR_2"/>
    <property type="match status" value="2"/>
</dbReference>
<evidence type="ECO:0000313" key="4">
    <source>
        <dbReference type="EMBL" id="KAH7425977.1"/>
    </source>
</evidence>
<dbReference type="Gene3D" id="1.25.40.10">
    <property type="entry name" value="Tetratricopeptide repeat domain"/>
    <property type="match status" value="6"/>
</dbReference>
<dbReference type="InterPro" id="IPR002885">
    <property type="entry name" value="PPR_rpt"/>
</dbReference>
<accession>A0A8T2TRH2</accession>
<dbReference type="AlphaFoldDB" id="A0A8T2TRH2"/>
<dbReference type="FunFam" id="1.25.40.10:FF:000285">
    <property type="entry name" value="Pentatricopeptide repeat-containing protein, chloroplastic"/>
    <property type="match status" value="1"/>
</dbReference>
<dbReference type="InterPro" id="IPR046960">
    <property type="entry name" value="PPR_At4g14850-like_plant"/>
</dbReference>
<dbReference type="Proteomes" id="UP000825935">
    <property type="component" value="Chromosome 11"/>
</dbReference>
<dbReference type="GO" id="GO:0048731">
    <property type="term" value="P:system development"/>
    <property type="evidence" value="ECO:0007669"/>
    <property type="project" value="UniProtKB-ARBA"/>
</dbReference>
<evidence type="ECO:0000256" key="3">
    <source>
        <dbReference type="SAM" id="Phobius"/>
    </source>
</evidence>
<feature type="repeat" description="PPR" evidence="2">
    <location>
        <begin position="477"/>
        <end position="511"/>
    </location>
</feature>
<keyword evidence="3" id="KW-0812">Transmembrane</keyword>
<name>A0A8T2TRH2_CERRI</name>
<dbReference type="Pfam" id="PF01535">
    <property type="entry name" value="PPR"/>
    <property type="match status" value="8"/>
</dbReference>
<reference evidence="4" key="1">
    <citation type="submission" date="2021-08" db="EMBL/GenBank/DDBJ databases">
        <title>WGS assembly of Ceratopteris richardii.</title>
        <authorList>
            <person name="Marchant D.B."/>
            <person name="Chen G."/>
            <person name="Jenkins J."/>
            <person name="Shu S."/>
            <person name="Leebens-Mack J."/>
            <person name="Grimwood J."/>
            <person name="Schmutz J."/>
            <person name="Soltis P."/>
            <person name="Soltis D."/>
            <person name="Chen Z.-H."/>
        </authorList>
    </citation>
    <scope>NUCLEOTIDE SEQUENCE</scope>
    <source>
        <strain evidence="4">Whitten #5841</strain>
        <tissue evidence="4">Leaf</tissue>
    </source>
</reference>
<evidence type="ECO:0000256" key="1">
    <source>
        <dbReference type="ARBA" id="ARBA00022737"/>
    </source>
</evidence>
<dbReference type="FunFam" id="1.25.40.10:FF:000381">
    <property type="entry name" value="Pentatricopeptide repeat-containing protein"/>
    <property type="match status" value="1"/>
</dbReference>
<evidence type="ECO:0000256" key="2">
    <source>
        <dbReference type="PROSITE-ProRule" id="PRU00708"/>
    </source>
</evidence>
<dbReference type="InterPro" id="IPR011990">
    <property type="entry name" value="TPR-like_helical_dom_sf"/>
</dbReference>
<feature type="repeat" description="PPR" evidence="2">
    <location>
        <begin position="376"/>
        <end position="410"/>
    </location>
</feature>
<feature type="transmembrane region" description="Helical" evidence="3">
    <location>
        <begin position="134"/>
        <end position="154"/>
    </location>
</feature>
<protein>
    <recommendedName>
        <fullName evidence="6">Pentatricopeptide repeat-containing protein</fullName>
    </recommendedName>
</protein>